<feature type="compositionally biased region" description="Low complexity" evidence="15">
    <location>
        <begin position="12"/>
        <end position="21"/>
    </location>
</feature>
<evidence type="ECO:0000256" key="3">
    <source>
        <dbReference type="ARBA" id="ARBA00022448"/>
    </source>
</evidence>
<evidence type="ECO:0000256" key="9">
    <source>
        <dbReference type="ARBA" id="ARBA00023065"/>
    </source>
</evidence>
<dbReference type="PANTHER" id="PTHR33619:SF3">
    <property type="entry name" value="POLYSACCHARIDE EXPORT PROTEIN GFCE-RELATED"/>
    <property type="match status" value="1"/>
</dbReference>
<evidence type="ECO:0000259" key="17">
    <source>
        <dbReference type="Pfam" id="PF22461"/>
    </source>
</evidence>
<dbReference type="Gene3D" id="3.10.560.10">
    <property type="entry name" value="Outer membrane lipoprotein wza domain like"/>
    <property type="match status" value="2"/>
</dbReference>
<keyword evidence="6" id="KW-0812">Transmembrane</keyword>
<evidence type="ECO:0000256" key="11">
    <source>
        <dbReference type="ARBA" id="ARBA00023136"/>
    </source>
</evidence>
<evidence type="ECO:0000256" key="10">
    <source>
        <dbReference type="ARBA" id="ARBA00023114"/>
    </source>
</evidence>
<dbReference type="Proteomes" id="UP001431010">
    <property type="component" value="Chromosome"/>
</dbReference>
<proteinExistence type="inferred from homology"/>
<reference evidence="18" key="1">
    <citation type="journal article" date="2024" name="Antonie Van Leeuwenhoek">
        <title>Bradyrhizobium ontarionense sp. nov., a novel bacterial symbiont isolated from Aeschynomene indica (Indian jointvetch), harbours photosynthesis, nitrogen fixation and nitrous oxide (N2O) reductase genes.</title>
        <authorList>
            <person name="Bromfield E.S.P."/>
            <person name="Cloutier S."/>
        </authorList>
    </citation>
    <scope>NUCLEOTIDE SEQUENCE</scope>
    <source>
        <strain evidence="18">A19</strain>
    </source>
</reference>
<evidence type="ECO:0000259" key="16">
    <source>
        <dbReference type="Pfam" id="PF02563"/>
    </source>
</evidence>
<dbReference type="RefSeq" id="WP_231322017.1">
    <property type="nucleotide sequence ID" value="NZ_CP088156.1"/>
</dbReference>
<evidence type="ECO:0000256" key="14">
    <source>
        <dbReference type="ARBA" id="ARBA00023288"/>
    </source>
</evidence>
<keyword evidence="12" id="KW-0564">Palmitate</keyword>
<dbReference type="Gene3D" id="3.30.1950.10">
    <property type="entry name" value="wza like domain"/>
    <property type="match status" value="1"/>
</dbReference>
<evidence type="ECO:0000256" key="6">
    <source>
        <dbReference type="ARBA" id="ARBA00022692"/>
    </source>
</evidence>
<organism evidence="18 19">
    <name type="scientific">Bradyrhizobium ontarionense</name>
    <dbReference type="NCBI Taxonomy" id="2898149"/>
    <lineage>
        <taxon>Bacteria</taxon>
        <taxon>Pseudomonadati</taxon>
        <taxon>Pseudomonadota</taxon>
        <taxon>Alphaproteobacteria</taxon>
        <taxon>Hyphomicrobiales</taxon>
        <taxon>Nitrobacteraceae</taxon>
        <taxon>Bradyrhizobium</taxon>
    </lineage>
</organism>
<keyword evidence="14" id="KW-0449">Lipoprotein</keyword>
<protein>
    <submittedName>
        <fullName evidence="18">Polysaccharide export protein</fullName>
    </submittedName>
</protein>
<evidence type="ECO:0000256" key="12">
    <source>
        <dbReference type="ARBA" id="ARBA00023139"/>
    </source>
</evidence>
<name>A0ABY3RD71_9BRAD</name>
<keyword evidence="11" id="KW-0472">Membrane</keyword>
<dbReference type="InterPro" id="IPR054765">
    <property type="entry name" value="SLBB_dom"/>
</dbReference>
<feature type="domain" description="SLBB" evidence="17">
    <location>
        <begin position="211"/>
        <end position="285"/>
    </location>
</feature>
<accession>A0ABY3RD71</accession>
<keyword evidence="7" id="KW-0732">Signal</keyword>
<evidence type="ECO:0000256" key="8">
    <source>
        <dbReference type="ARBA" id="ARBA00023047"/>
    </source>
</evidence>
<keyword evidence="10" id="KW-0626">Porin</keyword>
<evidence type="ECO:0000256" key="13">
    <source>
        <dbReference type="ARBA" id="ARBA00023237"/>
    </source>
</evidence>
<evidence type="ECO:0000256" key="4">
    <source>
        <dbReference type="ARBA" id="ARBA00022452"/>
    </source>
</evidence>
<feature type="region of interest" description="Disordered" evidence="15">
    <location>
        <begin position="1"/>
        <end position="21"/>
    </location>
</feature>
<feature type="domain" description="Polysaccharide export protein N-terminal" evidence="16">
    <location>
        <begin position="119"/>
        <end position="203"/>
    </location>
</feature>
<keyword evidence="19" id="KW-1185">Reference proteome</keyword>
<keyword evidence="8" id="KW-0625">Polysaccharide transport</keyword>
<gene>
    <name evidence="18" type="ORF">LQG66_00075</name>
</gene>
<evidence type="ECO:0000256" key="7">
    <source>
        <dbReference type="ARBA" id="ARBA00022729"/>
    </source>
</evidence>
<dbReference type="Pfam" id="PF02563">
    <property type="entry name" value="Poly_export"/>
    <property type="match status" value="1"/>
</dbReference>
<evidence type="ECO:0000256" key="15">
    <source>
        <dbReference type="SAM" id="MobiDB-lite"/>
    </source>
</evidence>
<dbReference type="EMBL" id="CP088156">
    <property type="protein sequence ID" value="UFZ04766.1"/>
    <property type="molecule type" value="Genomic_DNA"/>
</dbReference>
<evidence type="ECO:0000256" key="1">
    <source>
        <dbReference type="ARBA" id="ARBA00004571"/>
    </source>
</evidence>
<keyword evidence="3" id="KW-0813">Transport</keyword>
<dbReference type="InterPro" id="IPR049712">
    <property type="entry name" value="Poly_export"/>
</dbReference>
<evidence type="ECO:0000313" key="18">
    <source>
        <dbReference type="EMBL" id="UFZ04766.1"/>
    </source>
</evidence>
<keyword evidence="9" id="KW-0406">Ion transport</keyword>
<evidence type="ECO:0000256" key="5">
    <source>
        <dbReference type="ARBA" id="ARBA00022597"/>
    </source>
</evidence>
<sequence length="434" mass="46703">MNGFINPPASDGSTSGAGSRIRSSASSRSWFHPLRRGVRTLVASALLIALPACSWLPGTGPTSDAVSDNATASVRSNTALPYALVDISPETIGFLSQPNLITFQGVFPDKRPKPVQVAGIGDVLNVSIFEAAAGGLFTPPTAAGARPGNFVDLPAQAVDQKGNIRVPYAGEVSAAGRTLPEIEQEIVFRLQKRALEPQVVVSLNQQHSSVVSVLGDVNTPGVLPLNSVGERLLALIARAGGPKHEAIESYVTLQRDGKRVRVLLSRVVQDPRENIFIRPNDVIYITRESPTFTALGALNQNVFGFNSEISFDTETLTLAQSIGKAGGLNDQQSDPAEVFLYRYEERPLLQKLGVDTTRFVYDRIPTIYHLNLRDPSGMLLASGFQMRSKDVMYVANAKVVDYYKLLTLINNTAAATSSTANAVTNVNTAVKTKW</sequence>
<dbReference type="InterPro" id="IPR003715">
    <property type="entry name" value="Poly_export_N"/>
</dbReference>
<comment type="subcellular location">
    <subcellularLocation>
        <location evidence="1">Cell outer membrane</location>
        <topology evidence="1">Multi-pass membrane protein</topology>
    </subcellularLocation>
</comment>
<dbReference type="PANTHER" id="PTHR33619">
    <property type="entry name" value="POLYSACCHARIDE EXPORT PROTEIN GFCE-RELATED"/>
    <property type="match status" value="1"/>
</dbReference>
<dbReference type="Pfam" id="PF22461">
    <property type="entry name" value="SLBB_2"/>
    <property type="match status" value="1"/>
</dbReference>
<comment type="similarity">
    <text evidence="2">Belongs to the BexD/CtrA/VexA family.</text>
</comment>
<evidence type="ECO:0000256" key="2">
    <source>
        <dbReference type="ARBA" id="ARBA00009450"/>
    </source>
</evidence>
<keyword evidence="13" id="KW-0998">Cell outer membrane</keyword>
<keyword evidence="5" id="KW-0762">Sugar transport</keyword>
<evidence type="ECO:0000313" key="19">
    <source>
        <dbReference type="Proteomes" id="UP001431010"/>
    </source>
</evidence>
<keyword evidence="4" id="KW-1134">Transmembrane beta strand</keyword>